<evidence type="ECO:0000313" key="1">
    <source>
        <dbReference type="EMBL" id="AJT60913.1"/>
    </source>
</evidence>
<dbReference type="RefSeq" id="YP_009201175.1">
    <property type="nucleotide sequence ID" value="NC_028829.1"/>
</dbReference>
<organism evidence="1 2">
    <name type="scientific">Vibrio phage ValKK3</name>
    <dbReference type="NCBI Taxonomy" id="1610855"/>
    <lineage>
        <taxon>Viruses</taxon>
        <taxon>Duplodnaviria</taxon>
        <taxon>Heunggongvirae</taxon>
        <taxon>Uroviricota</taxon>
        <taxon>Caudoviricetes</taxon>
        <taxon>Pantevenvirales</taxon>
        <taxon>Straboviridae</taxon>
        <taxon>Schizotequatrovirus</taxon>
        <taxon>Schizotequatrovirus valkk3</taxon>
    </lineage>
</organism>
<dbReference type="KEGG" id="vg:26628398"/>
<keyword evidence="2" id="KW-1185">Reference proteome</keyword>
<proteinExistence type="predicted"/>
<dbReference type="EMBL" id="KP671755">
    <property type="protein sequence ID" value="AJT60913.1"/>
    <property type="molecule type" value="Genomic_DNA"/>
</dbReference>
<sequence length="102" mass="11950">MKDDLKDLDYTRHLLVISYKSGRAFAFWVYRMDYEESYGRKSINWDEARDAYTSSEIRSQLISQDIALMNEPLQIANDFDDIESIWVAQTIEGKDGFKPKGE</sequence>
<name>A0A0D4DBG5_9CAUD</name>
<dbReference type="GeneID" id="26628398"/>
<protein>
    <submittedName>
        <fullName evidence="1">Uncharacterized protein</fullName>
    </submittedName>
</protein>
<evidence type="ECO:0000313" key="2">
    <source>
        <dbReference type="Proteomes" id="UP000202888"/>
    </source>
</evidence>
<reference evidence="1 2" key="1">
    <citation type="journal article" date="2016" name="Genom Data">
        <title>Complete genome sequence of a giant Vibrio phage ValKK3 infecting Vibrio alginolyticus.</title>
        <authorList>
            <person name="Lal T.M."/>
            <person name="Sano M."/>
            <person name="Hatai K."/>
            <person name="Ransangan J."/>
        </authorList>
    </citation>
    <scope>NUCLEOTIDE SEQUENCE [LARGE SCALE GENOMIC DNA]</scope>
</reference>
<accession>A0A0D4DBG5</accession>
<dbReference type="OrthoDB" id="38281at10239"/>
<dbReference type="Proteomes" id="UP000202888">
    <property type="component" value="Segment"/>
</dbReference>